<dbReference type="EMBL" id="ML732429">
    <property type="protein sequence ID" value="KAB8067948.1"/>
    <property type="molecule type" value="Genomic_DNA"/>
</dbReference>
<dbReference type="Proteomes" id="UP000326565">
    <property type="component" value="Unassembled WGS sequence"/>
</dbReference>
<keyword evidence="2" id="KW-1185">Reference proteome</keyword>
<name>A0A5N5WHL5_9EURO</name>
<reference evidence="1 2" key="1">
    <citation type="submission" date="2019-04" db="EMBL/GenBank/DDBJ databases">
        <title>Friends and foes A comparative genomics study of 23 Aspergillus species from section Flavi.</title>
        <authorList>
            <consortium name="DOE Joint Genome Institute"/>
            <person name="Kjaerbolling I."/>
            <person name="Vesth T."/>
            <person name="Frisvad J.C."/>
            <person name="Nybo J.L."/>
            <person name="Theobald S."/>
            <person name="Kildgaard S."/>
            <person name="Isbrandt T."/>
            <person name="Kuo A."/>
            <person name="Sato A."/>
            <person name="Lyhne E.K."/>
            <person name="Kogle M.E."/>
            <person name="Wiebenga A."/>
            <person name="Kun R.S."/>
            <person name="Lubbers R.J."/>
            <person name="Makela M.R."/>
            <person name="Barry K."/>
            <person name="Chovatia M."/>
            <person name="Clum A."/>
            <person name="Daum C."/>
            <person name="Haridas S."/>
            <person name="He G."/>
            <person name="LaButti K."/>
            <person name="Lipzen A."/>
            <person name="Mondo S."/>
            <person name="Riley R."/>
            <person name="Salamov A."/>
            <person name="Simmons B.A."/>
            <person name="Magnuson J.K."/>
            <person name="Henrissat B."/>
            <person name="Mortensen U.H."/>
            <person name="Larsen T.O."/>
            <person name="Devries R.P."/>
            <person name="Grigoriev I.V."/>
            <person name="Machida M."/>
            <person name="Baker S.E."/>
            <person name="Andersen M.R."/>
        </authorList>
    </citation>
    <scope>NUCLEOTIDE SEQUENCE [LARGE SCALE GENOMIC DNA]</scope>
    <source>
        <strain evidence="1 2">CBS 151.66</strain>
    </source>
</reference>
<accession>A0A5N5WHL5</accession>
<organism evidence="1 2">
    <name type="scientific">Aspergillus leporis</name>
    <dbReference type="NCBI Taxonomy" id="41062"/>
    <lineage>
        <taxon>Eukaryota</taxon>
        <taxon>Fungi</taxon>
        <taxon>Dikarya</taxon>
        <taxon>Ascomycota</taxon>
        <taxon>Pezizomycotina</taxon>
        <taxon>Eurotiomycetes</taxon>
        <taxon>Eurotiomycetidae</taxon>
        <taxon>Eurotiales</taxon>
        <taxon>Aspergillaceae</taxon>
        <taxon>Aspergillus</taxon>
        <taxon>Aspergillus subgen. Circumdati</taxon>
    </lineage>
</organism>
<sequence>MDPAKRVAYIYEKASWRQMLIQQPPVRALAHLKVRCKRSIKGYALYKHHARKYESFL</sequence>
<dbReference type="OrthoDB" id="3800738at2759"/>
<evidence type="ECO:0000313" key="1">
    <source>
        <dbReference type="EMBL" id="KAB8067948.1"/>
    </source>
</evidence>
<dbReference type="AlphaFoldDB" id="A0A5N5WHL5"/>
<gene>
    <name evidence="1" type="ORF">BDV29DRAFT_185361</name>
</gene>
<evidence type="ECO:0000313" key="2">
    <source>
        <dbReference type="Proteomes" id="UP000326565"/>
    </source>
</evidence>
<protein>
    <submittedName>
        <fullName evidence="1">Uncharacterized protein</fullName>
    </submittedName>
</protein>
<proteinExistence type="predicted"/>